<protein>
    <recommendedName>
        <fullName evidence="3">DUF1963 domain-containing protein</fullName>
    </recommendedName>
</protein>
<evidence type="ECO:0000313" key="2">
    <source>
        <dbReference type="Proteomes" id="UP000185612"/>
    </source>
</evidence>
<dbReference type="AlphaFoldDB" id="A0A1Q5PYU5"/>
<dbReference type="Gene3D" id="2.30.320.10">
    <property type="entry name" value="YwqG-like"/>
    <property type="match status" value="1"/>
</dbReference>
<accession>A0A1Q5PYU5</accession>
<dbReference type="RefSeq" id="WP_073822560.1">
    <property type="nucleotide sequence ID" value="NZ_MQVS01000001.1"/>
</dbReference>
<comment type="caution">
    <text evidence="1">The sequence shown here is derived from an EMBL/GenBank/DDBJ whole genome shotgun (WGS) entry which is preliminary data.</text>
</comment>
<proteinExistence type="predicted"/>
<dbReference type="Proteomes" id="UP000185612">
    <property type="component" value="Unassembled WGS sequence"/>
</dbReference>
<evidence type="ECO:0008006" key="3">
    <source>
        <dbReference type="Google" id="ProtNLM"/>
    </source>
</evidence>
<keyword evidence="2" id="KW-1185">Reference proteome</keyword>
<dbReference type="OrthoDB" id="253985at2"/>
<name>A0A1Q5PYU5_9ACTO</name>
<organism evidence="1 2">
    <name type="scientific">Buchananella hordeovulneris</name>
    <dbReference type="NCBI Taxonomy" id="52770"/>
    <lineage>
        <taxon>Bacteria</taxon>
        <taxon>Bacillati</taxon>
        <taxon>Actinomycetota</taxon>
        <taxon>Actinomycetes</taxon>
        <taxon>Actinomycetales</taxon>
        <taxon>Actinomycetaceae</taxon>
        <taxon>Buchananella</taxon>
    </lineage>
</organism>
<reference evidence="2" key="1">
    <citation type="submission" date="2016-12" db="EMBL/GenBank/DDBJ databases">
        <authorList>
            <person name="Meng X."/>
        </authorList>
    </citation>
    <scope>NUCLEOTIDE SEQUENCE [LARGE SCALE GENOMIC DNA]</scope>
    <source>
        <strain evidence="2">DSM 20732</strain>
    </source>
</reference>
<dbReference type="EMBL" id="MQVS01000001">
    <property type="protein sequence ID" value="OKL52801.1"/>
    <property type="molecule type" value="Genomic_DNA"/>
</dbReference>
<evidence type="ECO:0000313" key="1">
    <source>
        <dbReference type="EMBL" id="OKL52801.1"/>
    </source>
</evidence>
<dbReference type="InParanoid" id="A0A1Q5PYU5"/>
<gene>
    <name evidence="1" type="ORF">BSZ40_01485</name>
</gene>
<sequence length="254" mass="27351">MQTFFPTWSLTPPSTAGPTTAHKVGGLPLGFPPHLWPTCRECGQPQSFLGQFAAHPALARLPAGHTLYLFKCDSDNVCFFWEPEHGANACFLLPHSELTAAPTPAPPGNTGVLLELWATAWRAQDDGVPAELEPQFYDERFFDLPEETAYPLGFDGEVFTKAAGLPYWALRGGMPADFAPGSRVLLQLDYRLQVADGAAALAAGVAAASDYLTGYTEVDDDMVGIANFLLDGVGYVVDTTPSAPAPTFRLFLTR</sequence>